<proteinExistence type="predicted"/>
<name>A0A2J6RHJ8_HYAVF</name>
<dbReference type="AlphaFoldDB" id="A0A2J6RHJ8"/>
<gene>
    <name evidence="2" type="ORF">L207DRAFT_59394</name>
</gene>
<evidence type="ECO:0000313" key="3">
    <source>
        <dbReference type="Proteomes" id="UP000235786"/>
    </source>
</evidence>
<dbReference type="OrthoDB" id="3491081at2759"/>
<reference evidence="2 3" key="1">
    <citation type="submission" date="2016-04" db="EMBL/GenBank/DDBJ databases">
        <title>A degradative enzymes factory behind the ericoid mycorrhizal symbiosis.</title>
        <authorList>
            <consortium name="DOE Joint Genome Institute"/>
            <person name="Martino E."/>
            <person name="Morin E."/>
            <person name="Grelet G."/>
            <person name="Kuo A."/>
            <person name="Kohler A."/>
            <person name="Daghino S."/>
            <person name="Barry K."/>
            <person name="Choi C."/>
            <person name="Cichocki N."/>
            <person name="Clum A."/>
            <person name="Copeland A."/>
            <person name="Hainaut M."/>
            <person name="Haridas S."/>
            <person name="Labutti K."/>
            <person name="Lindquist E."/>
            <person name="Lipzen A."/>
            <person name="Khouja H.-R."/>
            <person name="Murat C."/>
            <person name="Ohm R."/>
            <person name="Olson A."/>
            <person name="Spatafora J."/>
            <person name="Veneault-Fourrey C."/>
            <person name="Henrissat B."/>
            <person name="Grigoriev I."/>
            <person name="Martin F."/>
            <person name="Perotto S."/>
        </authorList>
    </citation>
    <scope>NUCLEOTIDE SEQUENCE [LARGE SCALE GENOMIC DNA]</scope>
    <source>
        <strain evidence="2 3">F</strain>
    </source>
</reference>
<feature type="region of interest" description="Disordered" evidence="1">
    <location>
        <begin position="216"/>
        <end position="292"/>
    </location>
</feature>
<organism evidence="2 3">
    <name type="scientific">Hyaloscypha variabilis (strain UAMH 11265 / GT02V1 / F)</name>
    <name type="common">Meliniomyces variabilis</name>
    <dbReference type="NCBI Taxonomy" id="1149755"/>
    <lineage>
        <taxon>Eukaryota</taxon>
        <taxon>Fungi</taxon>
        <taxon>Dikarya</taxon>
        <taxon>Ascomycota</taxon>
        <taxon>Pezizomycotina</taxon>
        <taxon>Leotiomycetes</taxon>
        <taxon>Helotiales</taxon>
        <taxon>Hyaloscyphaceae</taxon>
        <taxon>Hyaloscypha</taxon>
        <taxon>Hyaloscypha variabilis</taxon>
    </lineage>
</organism>
<protein>
    <submittedName>
        <fullName evidence="2">Uncharacterized protein</fullName>
    </submittedName>
</protein>
<dbReference type="Proteomes" id="UP000235786">
    <property type="component" value="Unassembled WGS sequence"/>
</dbReference>
<evidence type="ECO:0000313" key="2">
    <source>
        <dbReference type="EMBL" id="PMD37959.1"/>
    </source>
</evidence>
<dbReference type="EMBL" id="KZ613948">
    <property type="protein sequence ID" value="PMD37959.1"/>
    <property type="molecule type" value="Genomic_DNA"/>
</dbReference>
<evidence type="ECO:0000256" key="1">
    <source>
        <dbReference type="SAM" id="MobiDB-lite"/>
    </source>
</evidence>
<feature type="compositionally biased region" description="Basic residues" evidence="1">
    <location>
        <begin position="280"/>
        <end position="292"/>
    </location>
</feature>
<accession>A0A2J6RHJ8</accession>
<keyword evidence="3" id="KW-1185">Reference proteome</keyword>
<feature type="compositionally biased region" description="Acidic residues" evidence="1">
    <location>
        <begin position="241"/>
        <end position="252"/>
    </location>
</feature>
<sequence>MSALAFLLKVDQLSDISLRIQQMQIYHLSYSCVFRAVVSKILMDLVFGSPPEALRAFHKTLEKGFNLDDDFLNLLVEDYFAPLYDTDSVQNSMKYWAEKAGKKLYSAIQPMVLLLNEGIDKKVRDFCLQQCCAICEKALLLNAYTRFKPTHPVELLNVFSGDTFDFGSEENDVRSDANEQKVAIMLMCGLRSADPAKPWTVHVEARAATIPHSSSPIEIEDTDYTSSMTPTTPRGSSISEDLVEEMGDEGEELSSAHPVFSSSTDSALMDITKSHQNSVNRRRQRAAGKFKR</sequence>
<feature type="compositionally biased region" description="Polar residues" evidence="1">
    <location>
        <begin position="224"/>
        <end position="239"/>
    </location>
</feature>